<dbReference type="EMBL" id="CAJMWW010000175">
    <property type="protein sequence ID" value="CAE6454688.1"/>
    <property type="molecule type" value="Genomic_DNA"/>
</dbReference>
<evidence type="ECO:0000313" key="3">
    <source>
        <dbReference type="Proteomes" id="UP000663841"/>
    </source>
</evidence>
<dbReference type="AlphaFoldDB" id="A0A8H3GK27"/>
<evidence type="ECO:0000256" key="1">
    <source>
        <dbReference type="SAM" id="MobiDB-lite"/>
    </source>
</evidence>
<feature type="compositionally biased region" description="Low complexity" evidence="1">
    <location>
        <begin position="1"/>
        <end position="18"/>
    </location>
</feature>
<reference evidence="2" key="1">
    <citation type="submission" date="2021-01" db="EMBL/GenBank/DDBJ databases">
        <authorList>
            <person name="Kaushik A."/>
        </authorList>
    </citation>
    <scope>NUCLEOTIDE SEQUENCE</scope>
    <source>
        <strain evidence="2">AG3-T5</strain>
    </source>
</reference>
<proteinExistence type="predicted"/>
<evidence type="ECO:0000313" key="2">
    <source>
        <dbReference type="EMBL" id="CAE6454688.1"/>
    </source>
</evidence>
<gene>
    <name evidence="2" type="ORF">RDB_LOCUS134871</name>
</gene>
<dbReference type="Proteomes" id="UP000663841">
    <property type="component" value="Unassembled WGS sequence"/>
</dbReference>
<feature type="compositionally biased region" description="Basic and acidic residues" evidence="1">
    <location>
        <begin position="338"/>
        <end position="348"/>
    </location>
</feature>
<name>A0A8H3GK27_9AGAM</name>
<dbReference type="Gene3D" id="3.30.160.60">
    <property type="entry name" value="Classic Zinc Finger"/>
    <property type="match status" value="1"/>
</dbReference>
<protein>
    <recommendedName>
        <fullName evidence="4">C2H2-type domain-containing protein</fullName>
    </recommendedName>
</protein>
<comment type="caution">
    <text evidence="2">The sequence shown here is derived from an EMBL/GenBank/DDBJ whole genome shotgun (WGS) entry which is preliminary data.</text>
</comment>
<evidence type="ECO:0008006" key="4">
    <source>
        <dbReference type="Google" id="ProtNLM"/>
    </source>
</evidence>
<feature type="region of interest" description="Disordered" evidence="1">
    <location>
        <begin position="1"/>
        <end position="27"/>
    </location>
</feature>
<accession>A0A8H3GK27</accession>
<feature type="non-terminal residue" evidence="2">
    <location>
        <position position="1"/>
    </location>
</feature>
<feature type="region of interest" description="Disordered" evidence="1">
    <location>
        <begin position="302"/>
        <end position="349"/>
    </location>
</feature>
<feature type="compositionally biased region" description="Basic residues" evidence="1">
    <location>
        <begin position="310"/>
        <end position="319"/>
    </location>
</feature>
<sequence>MSGNPSSNSYSGQSWNSSDPLYDDGVDYQGADYYGSAAGWAQNTQDDYLVHGSAVPEYATSYEQQATLSGEQSTHDHDLHPARPNVTFDVPMPVLDSVQQQLCPAPSSYDGHSVHPGYEPHLQNAQVNHLTAYSTAPGQMTPYENYAAPGPYVSPSDYPVAPGPSVEHSTHVDHNHSTAYSTVSGPATPYGYCAAPGPSVEHPTLAHCDHLAQPEEVDGHYAPMPFDTQQPLYSPQAHQAGYPPANGLAYAQTPYASNQHDNNPAEIFQGALLRPVSPNSLPAPHTAAPIVHSAPVPVAGPALGPSQLVSRRRATRPRARSSQSSKSSKPCETCGEEFDPKPSNWDRHQRTHTKTMGFGCAMCDAKKVTKDQVLVHYIRWHMGVRGRTPTAGERDEAR</sequence>
<organism evidence="2 3">
    <name type="scientific">Rhizoctonia solani</name>
    <dbReference type="NCBI Taxonomy" id="456999"/>
    <lineage>
        <taxon>Eukaryota</taxon>
        <taxon>Fungi</taxon>
        <taxon>Dikarya</taxon>
        <taxon>Basidiomycota</taxon>
        <taxon>Agaricomycotina</taxon>
        <taxon>Agaricomycetes</taxon>
        <taxon>Cantharellales</taxon>
        <taxon>Ceratobasidiaceae</taxon>
        <taxon>Rhizoctonia</taxon>
    </lineage>
</organism>